<dbReference type="Pfam" id="PF08282">
    <property type="entry name" value="Hydrolase_3"/>
    <property type="match status" value="1"/>
</dbReference>
<evidence type="ECO:0000256" key="12">
    <source>
        <dbReference type="PIRSR" id="PIRSR006118-2"/>
    </source>
</evidence>
<dbReference type="SUPFAM" id="SSF56784">
    <property type="entry name" value="HAD-like"/>
    <property type="match status" value="1"/>
</dbReference>
<reference evidence="13 14" key="1">
    <citation type="submission" date="2019-12" db="EMBL/GenBank/DDBJ databases">
        <title>Novel species isolated from a subtropical stream in China.</title>
        <authorList>
            <person name="Lu H."/>
        </authorList>
    </citation>
    <scope>NUCLEOTIDE SEQUENCE [LARGE SCALE GENOMIC DNA]</scope>
    <source>
        <strain evidence="13 14">FT127W</strain>
    </source>
</reference>
<dbReference type="EC" id="3.1.3.45" evidence="5"/>
<dbReference type="SFLD" id="SFLDS00003">
    <property type="entry name" value="Haloacid_Dehalogenase"/>
    <property type="match status" value="1"/>
</dbReference>
<keyword evidence="7 12" id="KW-0479">Metal-binding</keyword>
<dbReference type="InterPro" id="IPR036412">
    <property type="entry name" value="HAD-like_sf"/>
</dbReference>
<keyword evidence="14" id="KW-1185">Reference proteome</keyword>
<evidence type="ECO:0000256" key="8">
    <source>
        <dbReference type="ARBA" id="ARBA00022801"/>
    </source>
</evidence>
<dbReference type="GO" id="GO:0019143">
    <property type="term" value="F:3-deoxy-manno-octulosonate-8-phosphatase activity"/>
    <property type="evidence" value="ECO:0007669"/>
    <property type="project" value="UniProtKB-EC"/>
</dbReference>
<comment type="cofactor">
    <cofactor evidence="2 12">
        <name>Mg(2+)</name>
        <dbReference type="ChEBI" id="CHEBI:18420"/>
    </cofactor>
</comment>
<feature type="binding site" evidence="12">
    <location>
        <position position="24"/>
    </location>
    <ligand>
        <name>substrate</name>
    </ligand>
</feature>
<gene>
    <name evidence="13" type="ORF">GTP77_06530</name>
</gene>
<evidence type="ECO:0000256" key="5">
    <source>
        <dbReference type="ARBA" id="ARBA00013066"/>
    </source>
</evidence>
<dbReference type="GO" id="GO:0009103">
    <property type="term" value="P:lipopolysaccharide biosynthetic process"/>
    <property type="evidence" value="ECO:0007669"/>
    <property type="project" value="UniProtKB-KW"/>
</dbReference>
<proteinExistence type="inferred from homology"/>
<accession>A0A7X4H967</accession>
<dbReference type="PANTHER" id="PTHR21485">
    <property type="entry name" value="HAD SUPERFAMILY MEMBERS CMAS AND KDSC"/>
    <property type="match status" value="1"/>
</dbReference>
<evidence type="ECO:0000313" key="13">
    <source>
        <dbReference type="EMBL" id="MYN06993.1"/>
    </source>
</evidence>
<dbReference type="AlphaFoldDB" id="A0A7X4H967"/>
<keyword evidence="10" id="KW-0448">Lipopolysaccharide biosynthesis</keyword>
<dbReference type="SFLD" id="SFLDG01136">
    <property type="entry name" value="C1.6:_Phosphoserine_Phosphatas"/>
    <property type="match status" value="1"/>
</dbReference>
<dbReference type="GO" id="GO:0008781">
    <property type="term" value="F:N-acylneuraminate cytidylyltransferase activity"/>
    <property type="evidence" value="ECO:0007669"/>
    <property type="project" value="TreeGrafter"/>
</dbReference>
<sequence>MNQAYNLENVARAAKIKLMIFDVDGVLTDGSLHYGPDGEVMKTFNVHDGLGIKLLQEAGILTAIISARRSPQVTARAKDLGIEFVHQGGHDKLTPFNDLLAKTGLGADEVGFIGDDVVDLTILKRVGFAVGVPNGRADVLSRVHHVTEAHGGRGAVREVCEFVLRATGNYDKVMAQFLV</sequence>
<evidence type="ECO:0000256" key="10">
    <source>
        <dbReference type="ARBA" id="ARBA00022985"/>
    </source>
</evidence>
<dbReference type="NCBIfam" id="TIGR01670">
    <property type="entry name" value="KdsC-phosphatas"/>
    <property type="match status" value="1"/>
</dbReference>
<evidence type="ECO:0000256" key="11">
    <source>
        <dbReference type="ARBA" id="ARBA00031051"/>
    </source>
</evidence>
<comment type="similarity">
    <text evidence="3">Belongs to the KdsC family.</text>
</comment>
<evidence type="ECO:0000256" key="4">
    <source>
        <dbReference type="ARBA" id="ARBA00011881"/>
    </source>
</evidence>
<name>A0A7X4H967_9BURK</name>
<evidence type="ECO:0000256" key="6">
    <source>
        <dbReference type="ARBA" id="ARBA00020092"/>
    </source>
</evidence>
<dbReference type="InterPro" id="IPR023214">
    <property type="entry name" value="HAD_sf"/>
</dbReference>
<dbReference type="SFLD" id="SFLDG01138">
    <property type="entry name" value="C1.6.2:_Deoxy-d-mannose-octulo"/>
    <property type="match status" value="1"/>
</dbReference>
<organism evidence="13 14">
    <name type="scientific">Pseudoduganella aquatica</name>
    <dbReference type="NCBI Taxonomy" id="2660641"/>
    <lineage>
        <taxon>Bacteria</taxon>
        <taxon>Pseudomonadati</taxon>
        <taxon>Pseudomonadota</taxon>
        <taxon>Betaproteobacteria</taxon>
        <taxon>Burkholderiales</taxon>
        <taxon>Oxalobacteraceae</taxon>
        <taxon>Telluria group</taxon>
        <taxon>Pseudoduganella</taxon>
    </lineage>
</organism>
<dbReference type="InterPro" id="IPR010023">
    <property type="entry name" value="KdsC_fam"/>
</dbReference>
<comment type="caution">
    <text evidence="13">The sequence shown here is derived from an EMBL/GenBank/DDBJ whole genome shotgun (WGS) entry which is preliminary data.</text>
</comment>
<dbReference type="FunFam" id="3.40.50.1000:FF:000029">
    <property type="entry name" value="3-deoxy-D-manno-octulosonate 8-phosphate phosphatase KdsC"/>
    <property type="match status" value="1"/>
</dbReference>
<evidence type="ECO:0000256" key="3">
    <source>
        <dbReference type="ARBA" id="ARBA00005893"/>
    </source>
</evidence>
<comment type="catalytic activity">
    <reaction evidence="1">
        <text>3-deoxy-alpha-D-manno-2-octulosonate-8-phosphate + H2O = 3-deoxy-alpha-D-manno-oct-2-ulosonate + phosphate</text>
        <dbReference type="Rhea" id="RHEA:11500"/>
        <dbReference type="ChEBI" id="CHEBI:15377"/>
        <dbReference type="ChEBI" id="CHEBI:43474"/>
        <dbReference type="ChEBI" id="CHEBI:85985"/>
        <dbReference type="ChEBI" id="CHEBI:85986"/>
        <dbReference type="EC" id="3.1.3.45"/>
    </reaction>
</comment>
<feature type="binding site" evidence="12">
    <location>
        <position position="22"/>
    </location>
    <ligand>
        <name>Mg(2+)</name>
        <dbReference type="ChEBI" id="CHEBI:18420"/>
    </ligand>
</feature>
<evidence type="ECO:0000256" key="7">
    <source>
        <dbReference type="ARBA" id="ARBA00022723"/>
    </source>
</evidence>
<dbReference type="Proteomes" id="UP000450676">
    <property type="component" value="Unassembled WGS sequence"/>
</dbReference>
<protein>
    <recommendedName>
        <fullName evidence="6">3-deoxy-D-manno-octulosonate 8-phosphate phosphatase KdsC</fullName>
        <ecNumber evidence="5">3.1.3.45</ecNumber>
    </recommendedName>
    <alternativeName>
        <fullName evidence="11">KDO 8-P phosphatase</fullName>
    </alternativeName>
</protein>
<dbReference type="InterPro" id="IPR050793">
    <property type="entry name" value="CMP-NeuNAc_synthase"/>
</dbReference>
<keyword evidence="8 13" id="KW-0378">Hydrolase</keyword>
<evidence type="ECO:0000256" key="1">
    <source>
        <dbReference type="ARBA" id="ARBA00000898"/>
    </source>
</evidence>
<evidence type="ECO:0000256" key="9">
    <source>
        <dbReference type="ARBA" id="ARBA00022842"/>
    </source>
</evidence>
<dbReference type="Gene3D" id="3.40.50.1000">
    <property type="entry name" value="HAD superfamily/HAD-like"/>
    <property type="match status" value="1"/>
</dbReference>
<dbReference type="RefSeq" id="WP_161071379.1">
    <property type="nucleotide sequence ID" value="NZ_CP086370.1"/>
</dbReference>
<evidence type="ECO:0000313" key="14">
    <source>
        <dbReference type="Proteomes" id="UP000450676"/>
    </source>
</evidence>
<dbReference type="PIRSF" id="PIRSF006118">
    <property type="entry name" value="KDO8-P_Ptase"/>
    <property type="match status" value="1"/>
</dbReference>
<evidence type="ECO:0000256" key="2">
    <source>
        <dbReference type="ARBA" id="ARBA00001946"/>
    </source>
</evidence>
<dbReference type="CDD" id="cd01630">
    <property type="entry name" value="HAD_KDO-like"/>
    <property type="match status" value="1"/>
</dbReference>
<comment type="subunit">
    <text evidence="4">Homotetramer.</text>
</comment>
<dbReference type="GO" id="GO:0046872">
    <property type="term" value="F:metal ion binding"/>
    <property type="evidence" value="ECO:0007669"/>
    <property type="project" value="UniProtKB-KW"/>
</dbReference>
<dbReference type="PANTHER" id="PTHR21485:SF6">
    <property type="entry name" value="N-ACYLNEURAMINATE CYTIDYLYLTRANSFERASE-RELATED"/>
    <property type="match status" value="1"/>
</dbReference>
<feature type="binding site" evidence="12">
    <location>
        <position position="115"/>
    </location>
    <ligand>
        <name>Mg(2+)</name>
        <dbReference type="ChEBI" id="CHEBI:18420"/>
    </ligand>
</feature>
<keyword evidence="9 12" id="KW-0460">Magnesium</keyword>
<dbReference type="EMBL" id="WWCU01000005">
    <property type="protein sequence ID" value="MYN06993.1"/>
    <property type="molecule type" value="Genomic_DNA"/>
</dbReference>